<comment type="caution">
    <text evidence="1">The sequence shown here is derived from an EMBL/GenBank/DDBJ whole genome shotgun (WGS) entry which is preliminary data.</text>
</comment>
<evidence type="ECO:0000313" key="2">
    <source>
        <dbReference type="Proteomes" id="UP001632038"/>
    </source>
</evidence>
<keyword evidence="2" id="KW-1185">Reference proteome</keyword>
<gene>
    <name evidence="1" type="ORF">CASFOL_000838</name>
</gene>
<organism evidence="1 2">
    <name type="scientific">Castilleja foliolosa</name>
    <dbReference type="NCBI Taxonomy" id="1961234"/>
    <lineage>
        <taxon>Eukaryota</taxon>
        <taxon>Viridiplantae</taxon>
        <taxon>Streptophyta</taxon>
        <taxon>Embryophyta</taxon>
        <taxon>Tracheophyta</taxon>
        <taxon>Spermatophyta</taxon>
        <taxon>Magnoliopsida</taxon>
        <taxon>eudicotyledons</taxon>
        <taxon>Gunneridae</taxon>
        <taxon>Pentapetalae</taxon>
        <taxon>asterids</taxon>
        <taxon>lamiids</taxon>
        <taxon>Lamiales</taxon>
        <taxon>Orobanchaceae</taxon>
        <taxon>Pedicularideae</taxon>
        <taxon>Castillejinae</taxon>
        <taxon>Castilleja</taxon>
    </lineage>
</organism>
<accession>A0ABD3EKU8</accession>
<evidence type="ECO:0000313" key="1">
    <source>
        <dbReference type="EMBL" id="KAL3655052.1"/>
    </source>
</evidence>
<dbReference type="AlphaFoldDB" id="A0ABD3EKU8"/>
<protein>
    <recommendedName>
        <fullName evidence="3">DUF295 domain-containing protein</fullName>
    </recommendedName>
</protein>
<sequence length="107" mass="12331">MRYVMERMRSDGTFCYPIYFGKHRGWDNSFLYKTIWLDAYKIDFGVEKPQLLEGSLDGLAMFIGINHSIAPTPELNLTSNCIYYTDSNCLPIPPNAFYGSHDIGRHL</sequence>
<dbReference type="Proteomes" id="UP001632038">
    <property type="component" value="Unassembled WGS sequence"/>
</dbReference>
<reference evidence="2" key="1">
    <citation type="journal article" date="2024" name="IScience">
        <title>Strigolactones Initiate the Formation of Haustorium-like Structures in Castilleja.</title>
        <authorList>
            <person name="Buerger M."/>
            <person name="Peterson D."/>
            <person name="Chory J."/>
        </authorList>
    </citation>
    <scope>NUCLEOTIDE SEQUENCE [LARGE SCALE GENOMIC DNA]</scope>
</reference>
<dbReference type="EMBL" id="JAVIJP010000002">
    <property type="protein sequence ID" value="KAL3655052.1"/>
    <property type="molecule type" value="Genomic_DNA"/>
</dbReference>
<name>A0ABD3EKU8_9LAMI</name>
<proteinExistence type="predicted"/>
<evidence type="ECO:0008006" key="3">
    <source>
        <dbReference type="Google" id="ProtNLM"/>
    </source>
</evidence>